<accession>V4ATV6</accession>
<dbReference type="STRING" id="225164.V4ATV6"/>
<dbReference type="SUPFAM" id="SSF117281">
    <property type="entry name" value="Kelch motif"/>
    <property type="match status" value="1"/>
</dbReference>
<dbReference type="InterPro" id="IPR011705">
    <property type="entry name" value="BACK"/>
</dbReference>
<dbReference type="Proteomes" id="UP000030746">
    <property type="component" value="Unassembled WGS sequence"/>
</dbReference>
<dbReference type="KEGG" id="lgi:LOTGIDRAFT_114310"/>
<dbReference type="AlphaFoldDB" id="V4ATV6"/>
<evidence type="ECO:0000256" key="1">
    <source>
        <dbReference type="ARBA" id="ARBA00022441"/>
    </source>
</evidence>
<dbReference type="Pfam" id="PF24981">
    <property type="entry name" value="Beta-prop_ATRN-LZTR1"/>
    <property type="match status" value="1"/>
</dbReference>
<dbReference type="InterPro" id="IPR015915">
    <property type="entry name" value="Kelch-typ_b-propeller"/>
</dbReference>
<dbReference type="PROSITE" id="PS50097">
    <property type="entry name" value="BTB"/>
    <property type="match status" value="1"/>
</dbReference>
<dbReference type="OrthoDB" id="1925334at2759"/>
<dbReference type="Pfam" id="PF00651">
    <property type="entry name" value="BTB"/>
    <property type="match status" value="1"/>
</dbReference>
<evidence type="ECO:0000313" key="5">
    <source>
        <dbReference type="EMBL" id="ESO98335.1"/>
    </source>
</evidence>
<dbReference type="InterPro" id="IPR011333">
    <property type="entry name" value="SKP1/BTB/POZ_sf"/>
</dbReference>
<evidence type="ECO:0000313" key="6">
    <source>
        <dbReference type="Proteomes" id="UP000030746"/>
    </source>
</evidence>
<dbReference type="Gene3D" id="3.30.710.10">
    <property type="entry name" value="Potassium Channel Kv1.1, Chain A"/>
    <property type="match status" value="1"/>
</dbReference>
<dbReference type="SUPFAM" id="SSF54695">
    <property type="entry name" value="POZ domain"/>
    <property type="match status" value="1"/>
</dbReference>
<proteinExistence type="predicted"/>
<dbReference type="OMA" id="RFTQFEV"/>
<dbReference type="EMBL" id="KB201262">
    <property type="protein sequence ID" value="ESO98335.1"/>
    <property type="molecule type" value="Genomic_DNA"/>
</dbReference>
<dbReference type="SMART" id="SM00875">
    <property type="entry name" value="BACK"/>
    <property type="match status" value="1"/>
</dbReference>
<reference evidence="5 6" key="1">
    <citation type="journal article" date="2013" name="Nature">
        <title>Insights into bilaterian evolution from three spiralian genomes.</title>
        <authorList>
            <person name="Simakov O."/>
            <person name="Marletaz F."/>
            <person name="Cho S.J."/>
            <person name="Edsinger-Gonzales E."/>
            <person name="Havlak P."/>
            <person name="Hellsten U."/>
            <person name="Kuo D.H."/>
            <person name="Larsson T."/>
            <person name="Lv J."/>
            <person name="Arendt D."/>
            <person name="Savage R."/>
            <person name="Osoegawa K."/>
            <person name="de Jong P."/>
            <person name="Grimwood J."/>
            <person name="Chapman J.A."/>
            <person name="Shapiro H."/>
            <person name="Aerts A."/>
            <person name="Otillar R.P."/>
            <person name="Terry A.Y."/>
            <person name="Boore J.L."/>
            <person name="Grigoriev I.V."/>
            <person name="Lindberg D.R."/>
            <person name="Seaver E.C."/>
            <person name="Weisblat D.A."/>
            <person name="Putnam N.H."/>
            <person name="Rokhsar D.S."/>
        </authorList>
    </citation>
    <scope>NUCLEOTIDE SEQUENCE [LARGE SCALE GENOMIC DNA]</scope>
</reference>
<feature type="domain" description="BTB" evidence="4">
    <location>
        <begin position="85"/>
        <end position="152"/>
    </location>
</feature>
<dbReference type="RefSeq" id="XP_009051033.1">
    <property type="nucleotide sequence ID" value="XM_009052785.1"/>
</dbReference>
<dbReference type="InterPro" id="IPR056737">
    <property type="entry name" value="Beta-prop_ATRN-MKLN-like"/>
</dbReference>
<dbReference type="PIRSF" id="PIRSF037037">
    <property type="entry name" value="Kelch-like_protein_gigaxonin"/>
    <property type="match status" value="1"/>
</dbReference>
<organism evidence="5 6">
    <name type="scientific">Lottia gigantea</name>
    <name type="common">Giant owl limpet</name>
    <dbReference type="NCBI Taxonomy" id="225164"/>
    <lineage>
        <taxon>Eukaryota</taxon>
        <taxon>Metazoa</taxon>
        <taxon>Spiralia</taxon>
        <taxon>Lophotrochozoa</taxon>
        <taxon>Mollusca</taxon>
        <taxon>Gastropoda</taxon>
        <taxon>Patellogastropoda</taxon>
        <taxon>Lottioidea</taxon>
        <taxon>Lottiidae</taxon>
        <taxon>Lottia</taxon>
    </lineage>
</organism>
<name>V4ATV6_LOTGI</name>
<dbReference type="InterPro" id="IPR000210">
    <property type="entry name" value="BTB/POZ_dom"/>
</dbReference>
<dbReference type="InterPro" id="IPR006652">
    <property type="entry name" value="Kelch_1"/>
</dbReference>
<gene>
    <name evidence="5" type="ORF">LOTGIDRAFT_114310</name>
</gene>
<dbReference type="CTD" id="20231076"/>
<dbReference type="PANTHER" id="PTHR45632">
    <property type="entry name" value="LD33804P"/>
    <property type="match status" value="1"/>
</dbReference>
<dbReference type="FunFam" id="1.25.40.420:FF:000001">
    <property type="entry name" value="Kelch-like family member 12"/>
    <property type="match status" value="1"/>
</dbReference>
<evidence type="ECO:0000256" key="2">
    <source>
        <dbReference type="ARBA" id="ARBA00022737"/>
    </source>
</evidence>
<protein>
    <recommendedName>
        <fullName evidence="4">BTB domain-containing protein</fullName>
    </recommendedName>
</protein>
<dbReference type="SMART" id="SM00225">
    <property type="entry name" value="BTB"/>
    <property type="match status" value="1"/>
</dbReference>
<dbReference type="PANTHER" id="PTHR45632:SF3">
    <property type="entry name" value="KELCH-LIKE PROTEIN 32"/>
    <property type="match status" value="1"/>
</dbReference>
<dbReference type="Pfam" id="PF07707">
    <property type="entry name" value="BACK"/>
    <property type="match status" value="1"/>
</dbReference>
<dbReference type="Gene3D" id="2.120.10.80">
    <property type="entry name" value="Kelch-type beta propeller"/>
    <property type="match status" value="1"/>
</dbReference>
<sequence length="622" mass="70324">MSLSLRRIRFQASDNESSPGSGDESPSSSVVRTCQEKTKRDIGGPCDTNCHIDNTNPKNPTLTSKNHCCKLLQGLRSLRMTDTLCDYSVIAEGQTIKVHRAVMAACSDYFRVMLTSDMKESREACVELKGVTASGLSFVVDFAYTGKLELTLENVEDVLSAATHLQVADAVELCSRFIEIAITFENCVDVLNLAELYNLSATCMKARQYMLENFEIVAASEQYFKLTPIQLASMLAENKLCVESEFKLFQLVLSWIKHDLNSRRENIALLMKNIRIPLLSGEELVEKVSREELMKTSQECVDLITEAKDYHIVVCKQPLLQNTRTQVRSERRSLIMCHGHSVETYTFKTKKLGYLKESPVPLYNPAVVVVDNFMYVCGGKYDNNENNEIATARCFRYDPRFDSWYETAPMNESRKDFVMVAMDGYLYSIAGQDENMVMCTVERYNIVTNDWDMRASINHSVYGHAGAVCNGLIFISGGQRFSGCCKDVLCYTPSTDSWEVKAPLLNARCTHVMACVQDHLYVFGGNIEDNYGFPVPIIAIEIYHPETDQWTLCARTLNIREAGACVMDDRIYIVGGINGEHYYSDLLEEYDYRTDTLSAEEKFPTRIFGRACCILTLPQYVC</sequence>
<keyword evidence="1" id="KW-0880">Kelch repeat</keyword>
<dbReference type="GeneID" id="20231076"/>
<dbReference type="HOGENOM" id="CLU_004253_14_3_1"/>
<feature type="region of interest" description="Disordered" evidence="3">
    <location>
        <begin position="1"/>
        <end position="30"/>
    </location>
</feature>
<evidence type="ECO:0000259" key="4">
    <source>
        <dbReference type="PROSITE" id="PS50097"/>
    </source>
</evidence>
<feature type="compositionally biased region" description="Low complexity" evidence="3">
    <location>
        <begin position="13"/>
        <end position="29"/>
    </location>
</feature>
<dbReference type="InterPro" id="IPR017096">
    <property type="entry name" value="BTB-kelch_protein"/>
</dbReference>
<dbReference type="SMART" id="SM00612">
    <property type="entry name" value="Kelch"/>
    <property type="match status" value="5"/>
</dbReference>
<evidence type="ECO:0000256" key="3">
    <source>
        <dbReference type="SAM" id="MobiDB-lite"/>
    </source>
</evidence>
<keyword evidence="6" id="KW-1185">Reference proteome</keyword>
<keyword evidence="2" id="KW-0677">Repeat</keyword>
<dbReference type="Gene3D" id="1.25.40.420">
    <property type="match status" value="1"/>
</dbReference>